<dbReference type="PANTHER" id="PTHR39624:SF2">
    <property type="entry name" value="OSMC-LIKE PROTEIN"/>
    <property type="match status" value="1"/>
</dbReference>
<dbReference type="InterPro" id="IPR003718">
    <property type="entry name" value="OsmC/Ohr_fam"/>
</dbReference>
<dbReference type="InterPro" id="IPR036102">
    <property type="entry name" value="OsmC/Ohrsf"/>
</dbReference>
<evidence type="ECO:0000313" key="2">
    <source>
        <dbReference type="Proteomes" id="UP001302349"/>
    </source>
</evidence>
<dbReference type="Gene3D" id="3.30.300.20">
    <property type="match status" value="1"/>
</dbReference>
<dbReference type="SUPFAM" id="SSF82784">
    <property type="entry name" value="OsmC-like"/>
    <property type="match status" value="1"/>
</dbReference>
<evidence type="ECO:0000313" key="1">
    <source>
        <dbReference type="EMBL" id="WOK08011.1"/>
    </source>
</evidence>
<dbReference type="RefSeq" id="WP_317490659.1">
    <property type="nucleotide sequence ID" value="NZ_CP136051.1"/>
</dbReference>
<reference evidence="1 2" key="1">
    <citation type="journal article" date="2023" name="Microbiol. Resour. Announc.">
        <title>Complete Genome Sequence of Imperialibacter roseus strain P4T.</title>
        <authorList>
            <person name="Tizabi D.R."/>
            <person name="Bachvaroff T."/>
            <person name="Hill R.T."/>
        </authorList>
    </citation>
    <scope>NUCLEOTIDE SEQUENCE [LARGE SCALE GENOMIC DNA]</scope>
    <source>
        <strain evidence="1 2">P4T</strain>
    </source>
</reference>
<organism evidence="1 2">
    <name type="scientific">Imperialibacter roseus</name>
    <dbReference type="NCBI Taxonomy" id="1324217"/>
    <lineage>
        <taxon>Bacteria</taxon>
        <taxon>Pseudomonadati</taxon>
        <taxon>Bacteroidota</taxon>
        <taxon>Cytophagia</taxon>
        <taxon>Cytophagales</taxon>
        <taxon>Flammeovirgaceae</taxon>
        <taxon>Imperialibacter</taxon>
    </lineage>
</organism>
<dbReference type="Proteomes" id="UP001302349">
    <property type="component" value="Chromosome"/>
</dbReference>
<gene>
    <name evidence="1" type="ORF">RT717_05120</name>
</gene>
<dbReference type="InterPro" id="IPR015946">
    <property type="entry name" value="KH_dom-like_a/b"/>
</dbReference>
<proteinExistence type="predicted"/>
<dbReference type="PANTHER" id="PTHR39624">
    <property type="entry name" value="PROTEIN INVOLVED IN RIMO-MEDIATED BETA-METHYLTHIOLATION OF RIBOSOMAL PROTEIN S12 YCAO"/>
    <property type="match status" value="1"/>
</dbReference>
<dbReference type="Pfam" id="PF02566">
    <property type="entry name" value="OsmC"/>
    <property type="match status" value="1"/>
</dbReference>
<sequence length="127" mass="13867">MAEATATPNNTNFQVSAKIRQHEVLLDEPEEKGGGDTAPTPTELVCASLAACTTITLQMYIQHKGWEASVKSVNVVYETIDGIGTFRRQVVLQGHTPEQLPRLTSVANSCPIHKLLSKANPIDTRIR</sequence>
<accession>A0ABZ0ITB7</accession>
<dbReference type="EMBL" id="CP136051">
    <property type="protein sequence ID" value="WOK08011.1"/>
    <property type="molecule type" value="Genomic_DNA"/>
</dbReference>
<protein>
    <submittedName>
        <fullName evidence="1">OsmC family protein</fullName>
    </submittedName>
</protein>
<keyword evidence="2" id="KW-1185">Reference proteome</keyword>
<name>A0ABZ0ITB7_9BACT</name>